<dbReference type="RefSeq" id="XP_030848733.1">
    <property type="nucleotide sequence ID" value="XM_030992873.1"/>
</dbReference>
<organism evidence="30 31">
    <name type="scientific">Strongylocentrotus purpuratus</name>
    <name type="common">Purple sea urchin</name>
    <dbReference type="NCBI Taxonomy" id="7668"/>
    <lineage>
        <taxon>Eukaryota</taxon>
        <taxon>Metazoa</taxon>
        <taxon>Echinodermata</taxon>
        <taxon>Eleutherozoa</taxon>
        <taxon>Echinozoa</taxon>
        <taxon>Echinoidea</taxon>
        <taxon>Euechinoidea</taxon>
        <taxon>Echinacea</taxon>
        <taxon>Camarodonta</taxon>
        <taxon>Echinidea</taxon>
        <taxon>Strongylocentrotidae</taxon>
        <taxon>Strongylocentrotus</taxon>
    </lineage>
</organism>
<dbReference type="EC" id="2.5.1.10" evidence="6"/>
<evidence type="ECO:0000256" key="26">
    <source>
        <dbReference type="ARBA" id="ARBA00049291"/>
    </source>
</evidence>
<dbReference type="OMA" id="CSWVVNQ"/>
<dbReference type="PROSITE" id="PS00444">
    <property type="entry name" value="POLYPRENYL_SYNTHASE_2"/>
    <property type="match status" value="1"/>
</dbReference>
<evidence type="ECO:0000256" key="1">
    <source>
        <dbReference type="ARBA" id="ARBA00001946"/>
    </source>
</evidence>
<dbReference type="OrthoDB" id="10257492at2759"/>
<evidence type="ECO:0000256" key="12">
    <source>
        <dbReference type="ARBA" id="ARBA00022723"/>
    </source>
</evidence>
<dbReference type="Gene3D" id="1.10.600.10">
    <property type="entry name" value="Farnesyl Diphosphate Synthase"/>
    <property type="match status" value="1"/>
</dbReference>
<evidence type="ECO:0000256" key="6">
    <source>
        <dbReference type="ARBA" id="ARBA00012439"/>
    </source>
</evidence>
<evidence type="ECO:0000256" key="16">
    <source>
        <dbReference type="ARBA" id="ARBA00022990"/>
    </source>
</evidence>
<comment type="cofactor">
    <cofactor evidence="1">
        <name>Mg(2+)</name>
        <dbReference type="ChEBI" id="CHEBI:18420"/>
    </cofactor>
</comment>
<evidence type="ECO:0000256" key="28">
    <source>
        <dbReference type="ARBA" id="ARBA00053104"/>
    </source>
</evidence>
<comment type="pathway">
    <text evidence="4">Isoprenoid biosynthesis; farnesyl diphosphate biosynthesis; farnesyl diphosphate from geranyl diphosphate and isopentenyl diphosphate: step 1/1.</text>
</comment>
<protein>
    <recommendedName>
        <fullName evidence="25">Farnesyl pyrophosphate synthase</fullName>
        <ecNumber evidence="7">2.5.1.1</ecNumber>
        <ecNumber evidence="6">2.5.1.10</ecNumber>
    </recommendedName>
    <alternativeName>
        <fullName evidence="24">(2E,6E)-farnesyl diphosphate synthase</fullName>
    </alternativeName>
    <alternativeName>
        <fullName evidence="23">Dimethylallyltranstransferase</fullName>
    </alternativeName>
    <alternativeName>
        <fullName evidence="22">Farnesyl diphosphate synthase</fullName>
    </alternativeName>
    <alternativeName>
        <fullName evidence="21">Geranyltranstransferase</fullName>
    </alternativeName>
</protein>
<dbReference type="InterPro" id="IPR039702">
    <property type="entry name" value="FPS1-like"/>
</dbReference>
<keyword evidence="31" id="KW-1185">Reference proteome</keyword>
<dbReference type="InterPro" id="IPR000092">
    <property type="entry name" value="Polyprenyl_synt"/>
</dbReference>
<dbReference type="GeneID" id="576515"/>
<evidence type="ECO:0000256" key="10">
    <source>
        <dbReference type="ARBA" id="ARBA00022548"/>
    </source>
</evidence>
<dbReference type="Proteomes" id="UP000007110">
    <property type="component" value="Unassembled WGS sequence"/>
</dbReference>
<dbReference type="GO" id="GO:0005777">
    <property type="term" value="C:peroxisome"/>
    <property type="evidence" value="ECO:0007669"/>
    <property type="project" value="UniProtKB-ARBA"/>
</dbReference>
<comment type="catalytic activity">
    <reaction evidence="27">
        <text>isopentenyl diphosphate + (2E)-geranyl diphosphate = (2E,6E)-farnesyl diphosphate + diphosphate</text>
        <dbReference type="Rhea" id="RHEA:19361"/>
        <dbReference type="ChEBI" id="CHEBI:33019"/>
        <dbReference type="ChEBI" id="CHEBI:58057"/>
        <dbReference type="ChEBI" id="CHEBI:128769"/>
        <dbReference type="ChEBI" id="CHEBI:175763"/>
        <dbReference type="EC" id="2.5.1.10"/>
    </reaction>
</comment>
<name>A0A7M7T2B7_STRPU</name>
<evidence type="ECO:0000256" key="9">
    <source>
        <dbReference type="ARBA" id="ARBA00022516"/>
    </source>
</evidence>
<proteinExistence type="inferred from homology"/>
<dbReference type="InterPro" id="IPR008949">
    <property type="entry name" value="Isoprenoid_synthase_dom_sf"/>
</dbReference>
<dbReference type="SUPFAM" id="SSF48576">
    <property type="entry name" value="Terpenoid synthases"/>
    <property type="match status" value="1"/>
</dbReference>
<dbReference type="PANTHER" id="PTHR11525:SF0">
    <property type="entry name" value="FARNESYL PYROPHOSPHATE SYNTHASE"/>
    <property type="match status" value="1"/>
</dbReference>
<dbReference type="EC" id="2.5.1.1" evidence="7"/>
<dbReference type="EnsemblMetazoa" id="XM_030992871">
    <property type="protein sequence ID" value="XP_030848731"/>
    <property type="gene ID" value="LOC576515"/>
</dbReference>
<evidence type="ECO:0000256" key="2">
    <source>
        <dbReference type="ARBA" id="ARBA00004496"/>
    </source>
</evidence>
<evidence type="ECO:0000256" key="23">
    <source>
        <dbReference type="ARBA" id="ARBA00032448"/>
    </source>
</evidence>
<comment type="function">
    <text evidence="28">Key enzyme in isoprenoid biosynthesis which catalyzes the formation of farnesyl diphosphate (FPP), a precursor for several classes of essential metabolites including sterols, dolichols, carotenoids, and ubiquinones. FPP also serves as substrate for protein farnesylation and geranylgeranylation. Catalyzes the sequential condensation of isopentenyl pyrophosphate with the allylic pyrophosphates, dimethylallyl pyrophosphate, and then with the resultant geranylpyrophosphate to the ultimate product farnesyl pyrophosphate.</text>
</comment>
<keyword evidence="11 29" id="KW-0808">Transferase</keyword>
<comment type="catalytic activity">
    <reaction evidence="26">
        <text>isopentenyl diphosphate + dimethylallyl diphosphate = (2E)-geranyl diphosphate + diphosphate</text>
        <dbReference type="Rhea" id="RHEA:22408"/>
        <dbReference type="ChEBI" id="CHEBI:33019"/>
        <dbReference type="ChEBI" id="CHEBI:57623"/>
        <dbReference type="ChEBI" id="CHEBI:58057"/>
        <dbReference type="ChEBI" id="CHEBI:128769"/>
        <dbReference type="EC" id="2.5.1.1"/>
    </reaction>
</comment>
<keyword evidence="18" id="KW-1207">Sterol metabolism</keyword>
<dbReference type="GO" id="GO:0045337">
    <property type="term" value="P:farnesyl diphosphate biosynthetic process"/>
    <property type="evidence" value="ECO:0000318"/>
    <property type="project" value="GO_Central"/>
</dbReference>
<keyword evidence="8" id="KW-0963">Cytoplasm</keyword>
<keyword evidence="10" id="KW-0153">Cholesterol metabolism</keyword>
<dbReference type="GO" id="GO:0046872">
    <property type="term" value="F:metal ion binding"/>
    <property type="evidence" value="ECO:0007669"/>
    <property type="project" value="UniProtKB-KW"/>
</dbReference>
<comment type="similarity">
    <text evidence="5 29">Belongs to the FPP/GGPP synthase family.</text>
</comment>
<evidence type="ECO:0000256" key="8">
    <source>
        <dbReference type="ARBA" id="ARBA00022490"/>
    </source>
</evidence>
<keyword evidence="12" id="KW-0479">Metal-binding</keyword>
<dbReference type="SFLD" id="SFLDS00005">
    <property type="entry name" value="Isoprenoid_Synthase_Type_I"/>
    <property type="match status" value="1"/>
</dbReference>
<comment type="pathway">
    <text evidence="3">Isoprenoid biosynthesis; geranyl diphosphate biosynthesis; geranyl diphosphate from dimethylallyl diphosphate and isopentenyl diphosphate: step 1/1.</text>
</comment>
<evidence type="ECO:0000256" key="3">
    <source>
        <dbReference type="ARBA" id="ARBA00004932"/>
    </source>
</evidence>
<keyword evidence="13" id="KW-0152">Cholesterol biosynthesis</keyword>
<comment type="subcellular location">
    <subcellularLocation>
        <location evidence="2">Cytoplasm</location>
    </subcellularLocation>
</comment>
<keyword evidence="13" id="KW-0756">Sterol biosynthesis</keyword>
<dbReference type="InParanoid" id="A0A7M7T2B7"/>
<evidence type="ECO:0000256" key="7">
    <source>
        <dbReference type="ARBA" id="ARBA00012833"/>
    </source>
</evidence>
<dbReference type="GO" id="GO:0006695">
    <property type="term" value="P:cholesterol biosynthetic process"/>
    <property type="evidence" value="ECO:0007669"/>
    <property type="project" value="UniProtKB-KW"/>
</dbReference>
<evidence type="ECO:0000256" key="25">
    <source>
        <dbReference type="ARBA" id="ARBA00034546"/>
    </source>
</evidence>
<dbReference type="GO" id="GO:0005737">
    <property type="term" value="C:cytoplasm"/>
    <property type="evidence" value="ECO:0000318"/>
    <property type="project" value="GO_Central"/>
</dbReference>
<dbReference type="InterPro" id="IPR033749">
    <property type="entry name" value="Polyprenyl_synt_CS"/>
</dbReference>
<keyword evidence="14" id="KW-0460">Magnesium</keyword>
<keyword evidence="15" id="KW-0752">Steroid biosynthesis</keyword>
<evidence type="ECO:0000256" key="11">
    <source>
        <dbReference type="ARBA" id="ARBA00022679"/>
    </source>
</evidence>
<dbReference type="CTD" id="2224"/>
<evidence type="ECO:0000256" key="13">
    <source>
        <dbReference type="ARBA" id="ARBA00022778"/>
    </source>
</evidence>
<evidence type="ECO:0000256" key="4">
    <source>
        <dbReference type="ARBA" id="ARBA00005035"/>
    </source>
</evidence>
<dbReference type="SFLD" id="SFLDG01017">
    <property type="entry name" value="Polyprenyl_Transferase_Like"/>
    <property type="match status" value="1"/>
</dbReference>
<dbReference type="GO" id="GO:0004161">
    <property type="term" value="F:dimethylallyltranstransferase activity"/>
    <property type="evidence" value="ECO:0000318"/>
    <property type="project" value="GO_Central"/>
</dbReference>
<keyword evidence="17" id="KW-0443">Lipid metabolism</keyword>
<keyword evidence="20" id="KW-0379">Hydroxylation</keyword>
<dbReference type="FunFam" id="1.10.600.10:FF:000052">
    <property type="entry name" value="Farnesyl pyrophosphate synthase"/>
    <property type="match status" value="1"/>
</dbReference>
<evidence type="ECO:0000256" key="24">
    <source>
        <dbReference type="ARBA" id="ARBA00032873"/>
    </source>
</evidence>
<evidence type="ECO:0000256" key="29">
    <source>
        <dbReference type="RuleBase" id="RU004466"/>
    </source>
</evidence>
<evidence type="ECO:0000256" key="21">
    <source>
        <dbReference type="ARBA" id="ARBA00032380"/>
    </source>
</evidence>
<dbReference type="GO" id="GO:0005759">
    <property type="term" value="C:mitochondrial matrix"/>
    <property type="evidence" value="ECO:0007669"/>
    <property type="project" value="UniProtKB-ARBA"/>
</dbReference>
<evidence type="ECO:0000256" key="5">
    <source>
        <dbReference type="ARBA" id="ARBA00006706"/>
    </source>
</evidence>
<keyword evidence="19" id="KW-0753">Steroid metabolism</keyword>
<evidence type="ECO:0000256" key="19">
    <source>
        <dbReference type="ARBA" id="ARBA00023221"/>
    </source>
</evidence>
<reference evidence="30" key="2">
    <citation type="submission" date="2021-01" db="UniProtKB">
        <authorList>
            <consortium name="EnsemblMetazoa"/>
        </authorList>
    </citation>
    <scope>IDENTIFICATION</scope>
</reference>
<keyword evidence="16" id="KW-0007">Acetylation</keyword>
<dbReference type="CDD" id="cd00685">
    <property type="entry name" value="Trans_IPPS_HT"/>
    <property type="match status" value="1"/>
</dbReference>
<evidence type="ECO:0000313" key="31">
    <source>
        <dbReference type="Proteomes" id="UP000007110"/>
    </source>
</evidence>
<reference evidence="31" key="1">
    <citation type="submission" date="2015-02" db="EMBL/GenBank/DDBJ databases">
        <title>Genome sequencing for Strongylocentrotus purpuratus.</title>
        <authorList>
            <person name="Murali S."/>
            <person name="Liu Y."/>
            <person name="Vee V."/>
            <person name="English A."/>
            <person name="Wang M."/>
            <person name="Skinner E."/>
            <person name="Han Y."/>
            <person name="Muzny D.M."/>
            <person name="Worley K.C."/>
            <person name="Gibbs R.A."/>
        </authorList>
    </citation>
    <scope>NUCLEOTIDE SEQUENCE</scope>
</reference>
<dbReference type="Pfam" id="PF00348">
    <property type="entry name" value="polyprenyl_synt"/>
    <property type="match status" value="1"/>
</dbReference>
<accession>A0A7M7T2B7</accession>
<evidence type="ECO:0000256" key="14">
    <source>
        <dbReference type="ARBA" id="ARBA00022842"/>
    </source>
</evidence>
<evidence type="ECO:0000256" key="22">
    <source>
        <dbReference type="ARBA" id="ARBA00032424"/>
    </source>
</evidence>
<dbReference type="EnsemblMetazoa" id="XM_030992873">
    <property type="protein sequence ID" value="XP_030848733"/>
    <property type="gene ID" value="LOC576515"/>
</dbReference>
<evidence type="ECO:0000256" key="15">
    <source>
        <dbReference type="ARBA" id="ARBA00022955"/>
    </source>
</evidence>
<sequence length="440" mass="50355">MQCRLSLLYNRLVIPAYHSTKVRGHTKVIQGQRTCYSTQFSQVSNFCGKNSSFSPGTSLRSTTPLHSLVLGHTLSCPFKQEASTEHPWYISDMSSTSSAQDPQTFEKVFHELVDELTDDTANPEVIDAAAWFKEMLVYTVPGGKRNRGLTVVNAFRQLANSVQNTEDNIHTAMVLGWCVEWLQAYFLIADDMMDQSKTRRGQPCWYKKDGVGNVAINDSFYVEACIYKLLKRYIGHQPYYVQVMELFHETTYQTIMGQSLDLLTSPENDRDLNRFTEQRYAAIVKWKTAFYSFYLPVALAMHMVGISDAKSHTNAKTILLQMGHFFQVQDDYLDCYGEPEVIGKIGTDIEENKCGWLVVQALQRVTPDQREILEANYGIDDSEKVAKVKDLYATLDLESVYRSYEESSYNDLMDTINSHSETLPKDIFVAFAKRIYKRNK</sequence>
<dbReference type="GO" id="GO:0004337">
    <property type="term" value="F:(2E,6E)-farnesyl diphosphate synthase activity"/>
    <property type="evidence" value="ECO:0000318"/>
    <property type="project" value="GO_Central"/>
</dbReference>
<evidence type="ECO:0000256" key="27">
    <source>
        <dbReference type="ARBA" id="ARBA00049399"/>
    </source>
</evidence>
<dbReference type="RefSeq" id="XP_030848731.1">
    <property type="nucleotide sequence ID" value="XM_030992871.1"/>
</dbReference>
<dbReference type="AlphaFoldDB" id="A0A7M7T2B7"/>
<dbReference type="KEGG" id="spu:576515"/>
<evidence type="ECO:0000313" key="30">
    <source>
        <dbReference type="EnsemblMetazoa" id="XP_030848731"/>
    </source>
</evidence>
<dbReference type="PANTHER" id="PTHR11525">
    <property type="entry name" value="FARNESYL-PYROPHOSPHATE SYNTHETASE"/>
    <property type="match status" value="1"/>
</dbReference>
<evidence type="ECO:0000256" key="17">
    <source>
        <dbReference type="ARBA" id="ARBA00023098"/>
    </source>
</evidence>
<keyword evidence="9" id="KW-0444">Lipid biosynthesis</keyword>
<dbReference type="PROSITE" id="PS00723">
    <property type="entry name" value="POLYPRENYL_SYNTHASE_1"/>
    <property type="match status" value="1"/>
</dbReference>
<evidence type="ECO:0000256" key="18">
    <source>
        <dbReference type="ARBA" id="ARBA00023166"/>
    </source>
</evidence>
<evidence type="ECO:0000256" key="20">
    <source>
        <dbReference type="ARBA" id="ARBA00023278"/>
    </source>
</evidence>